<evidence type="ECO:0008006" key="4">
    <source>
        <dbReference type="Google" id="ProtNLM"/>
    </source>
</evidence>
<sequence>MNGDVSGTSNCSLPTVKMEMFSAGLAGVKLIKGIASNRFLAMDKYGAIYSTKTKGKETLFFEKLVTGSGGYSTFASYKFYQQTFYDTLVAVNRNGRMRVSTNRSKNGVQFSVLRPSSLGC</sequence>
<evidence type="ECO:0000313" key="3">
    <source>
        <dbReference type="Proteomes" id="UP000887567"/>
    </source>
</evidence>
<dbReference type="GO" id="GO:0008083">
    <property type="term" value="F:growth factor activity"/>
    <property type="evidence" value="ECO:0007669"/>
    <property type="project" value="InterPro"/>
</dbReference>
<dbReference type="RefSeq" id="XP_020898783.1">
    <property type="nucleotide sequence ID" value="XM_021043124.2"/>
</dbReference>
<accession>A0A913X4D8</accession>
<evidence type="ECO:0000313" key="2">
    <source>
        <dbReference type="EnsemblMetazoa" id="XP_020898783.1"/>
    </source>
</evidence>
<dbReference type="GeneID" id="110237525"/>
<dbReference type="InterPro" id="IPR002209">
    <property type="entry name" value="Fibroblast_GF_fam"/>
</dbReference>
<dbReference type="CDD" id="cd00058">
    <property type="entry name" value="beta-trefoil_FGF"/>
    <property type="match status" value="1"/>
</dbReference>
<reference evidence="2" key="1">
    <citation type="submission" date="2022-11" db="UniProtKB">
        <authorList>
            <consortium name="EnsemblMetazoa"/>
        </authorList>
    </citation>
    <scope>IDENTIFICATION</scope>
</reference>
<dbReference type="Pfam" id="PF00167">
    <property type="entry name" value="FGF"/>
    <property type="match status" value="1"/>
</dbReference>
<dbReference type="SUPFAM" id="SSF50353">
    <property type="entry name" value="Cytokine"/>
    <property type="match status" value="1"/>
</dbReference>
<evidence type="ECO:0000256" key="1">
    <source>
        <dbReference type="ARBA" id="ARBA00007936"/>
    </source>
</evidence>
<dbReference type="InterPro" id="IPR056378">
    <property type="entry name" value="Let-756-like_FGF"/>
</dbReference>
<proteinExistence type="inferred from homology"/>
<dbReference type="KEGG" id="epa:110237525"/>
<dbReference type="AlphaFoldDB" id="A0A913X4D8"/>
<dbReference type="EnsemblMetazoa" id="XM_021043124.2">
    <property type="protein sequence ID" value="XP_020898783.1"/>
    <property type="gene ID" value="LOC110237525"/>
</dbReference>
<dbReference type="Gene3D" id="2.80.10.50">
    <property type="match status" value="1"/>
</dbReference>
<dbReference type="OrthoDB" id="5978641at2759"/>
<comment type="similarity">
    <text evidence="1">Belongs to the heparin-binding growth factors family.</text>
</comment>
<keyword evidence="3" id="KW-1185">Reference proteome</keyword>
<dbReference type="PANTHER" id="PTHR11486">
    <property type="entry name" value="FIBROBLAST GROWTH FACTOR"/>
    <property type="match status" value="1"/>
</dbReference>
<protein>
    <recommendedName>
        <fullName evidence="4">FGF</fullName>
    </recommendedName>
</protein>
<dbReference type="InterPro" id="IPR008996">
    <property type="entry name" value="IL1/FGF"/>
</dbReference>
<dbReference type="Proteomes" id="UP000887567">
    <property type="component" value="Unplaced"/>
</dbReference>
<organism evidence="2 3">
    <name type="scientific">Exaiptasia diaphana</name>
    <name type="common">Tropical sea anemone</name>
    <name type="synonym">Aiptasia pulchella</name>
    <dbReference type="NCBI Taxonomy" id="2652724"/>
    <lineage>
        <taxon>Eukaryota</taxon>
        <taxon>Metazoa</taxon>
        <taxon>Cnidaria</taxon>
        <taxon>Anthozoa</taxon>
        <taxon>Hexacorallia</taxon>
        <taxon>Actiniaria</taxon>
        <taxon>Aiptasiidae</taxon>
        <taxon>Exaiptasia</taxon>
    </lineage>
</organism>
<name>A0A913X4D8_EXADI</name>